<evidence type="ECO:0000259" key="1">
    <source>
        <dbReference type="PROSITE" id="PS50848"/>
    </source>
</evidence>
<evidence type="ECO:0000313" key="2">
    <source>
        <dbReference type="EMBL" id="ETE70068.1"/>
    </source>
</evidence>
<dbReference type="AlphaFoldDB" id="V8P7U0"/>
<evidence type="ECO:0000313" key="3">
    <source>
        <dbReference type="Proteomes" id="UP000018936"/>
    </source>
</evidence>
<dbReference type="InterPro" id="IPR023393">
    <property type="entry name" value="START-like_dom_sf"/>
</dbReference>
<accession>V8P7U0</accession>
<dbReference type="PROSITE" id="PS50848">
    <property type="entry name" value="START"/>
    <property type="match status" value="1"/>
</dbReference>
<dbReference type="PANTHER" id="PTHR47117:SF1">
    <property type="entry name" value="STAR-RELATED LIPID TRANSFER PROTEIN 9"/>
    <property type="match status" value="1"/>
</dbReference>
<dbReference type="EMBL" id="AZIM01000623">
    <property type="protein sequence ID" value="ETE70068.1"/>
    <property type="molecule type" value="Genomic_DNA"/>
</dbReference>
<dbReference type="SUPFAM" id="SSF55961">
    <property type="entry name" value="Bet v1-like"/>
    <property type="match status" value="1"/>
</dbReference>
<proteinExistence type="predicted"/>
<dbReference type="OrthoDB" id="3176171at2759"/>
<reference evidence="2 3" key="1">
    <citation type="journal article" date="2013" name="Proc. Natl. Acad. Sci. U.S.A.">
        <title>The king cobra genome reveals dynamic gene evolution and adaptation in the snake venom system.</title>
        <authorList>
            <person name="Vonk F.J."/>
            <person name="Casewell N.R."/>
            <person name="Henkel C.V."/>
            <person name="Heimberg A.M."/>
            <person name="Jansen H.J."/>
            <person name="McCleary R.J."/>
            <person name="Kerkkamp H.M."/>
            <person name="Vos R.A."/>
            <person name="Guerreiro I."/>
            <person name="Calvete J.J."/>
            <person name="Wuster W."/>
            <person name="Woods A.E."/>
            <person name="Logan J.M."/>
            <person name="Harrison R.A."/>
            <person name="Castoe T.A."/>
            <person name="de Koning A.P."/>
            <person name="Pollock D.D."/>
            <person name="Yandell M."/>
            <person name="Calderon D."/>
            <person name="Renjifo C."/>
            <person name="Currier R.B."/>
            <person name="Salgado D."/>
            <person name="Pla D."/>
            <person name="Sanz L."/>
            <person name="Hyder A.S."/>
            <person name="Ribeiro J.M."/>
            <person name="Arntzen J.W."/>
            <person name="van den Thillart G.E."/>
            <person name="Boetzer M."/>
            <person name="Pirovano W."/>
            <person name="Dirks R.P."/>
            <person name="Spaink H.P."/>
            <person name="Duboule D."/>
            <person name="McGlinn E."/>
            <person name="Kini R.M."/>
            <person name="Richardson M.K."/>
        </authorList>
    </citation>
    <scope>NUCLEOTIDE SEQUENCE</scope>
    <source>
        <tissue evidence="2">Blood</tissue>
    </source>
</reference>
<organism evidence="2 3">
    <name type="scientific">Ophiophagus hannah</name>
    <name type="common">King cobra</name>
    <name type="synonym">Naja hannah</name>
    <dbReference type="NCBI Taxonomy" id="8665"/>
    <lineage>
        <taxon>Eukaryota</taxon>
        <taxon>Metazoa</taxon>
        <taxon>Chordata</taxon>
        <taxon>Craniata</taxon>
        <taxon>Vertebrata</taxon>
        <taxon>Euteleostomi</taxon>
        <taxon>Lepidosauria</taxon>
        <taxon>Squamata</taxon>
        <taxon>Bifurcata</taxon>
        <taxon>Unidentata</taxon>
        <taxon>Episquamata</taxon>
        <taxon>Toxicofera</taxon>
        <taxon>Serpentes</taxon>
        <taxon>Colubroidea</taxon>
        <taxon>Elapidae</taxon>
        <taxon>Elapinae</taxon>
        <taxon>Ophiophagus</taxon>
    </lineage>
</organism>
<dbReference type="PANTHER" id="PTHR47117">
    <property type="entry name" value="STAR-RELATED LIPID TRANSFER PROTEIN 9"/>
    <property type="match status" value="1"/>
</dbReference>
<dbReference type="Gene3D" id="3.30.530.20">
    <property type="match status" value="1"/>
</dbReference>
<protein>
    <recommendedName>
        <fullName evidence="1">START domain-containing protein</fullName>
    </recommendedName>
</protein>
<comment type="caution">
    <text evidence="2">The sequence shown here is derived from an EMBL/GenBank/DDBJ whole genome shotgun (WGS) entry which is preliminary data.</text>
</comment>
<sequence>MAAASIYEESMPRPCKEMVRGEILPSAWILQPDTVNGKDITKVIYMVQVDLGAPAIPARFLSSFVKRPPLMDSRDFRRLEMRWYFDCCCSGILGDGKFSSRIGTRSETISKLTQKVYIIKVLKLGINTTSGNGQKSNTQKEADRLSLREKTGLEPTLELVLRSTFKRSLLEFSSLDPLTMEDPCNSEAEILLLEFLKILEFGILAGVDGPWVPK</sequence>
<feature type="non-terminal residue" evidence="2">
    <location>
        <position position="1"/>
    </location>
</feature>
<feature type="domain" description="START" evidence="1">
    <location>
        <begin position="1"/>
        <end position="61"/>
    </location>
</feature>
<name>V8P7U0_OPHHA</name>
<keyword evidence="3" id="KW-1185">Reference proteome</keyword>
<gene>
    <name evidence="2" type="ORF">L345_04125</name>
</gene>
<dbReference type="GO" id="GO:0008289">
    <property type="term" value="F:lipid binding"/>
    <property type="evidence" value="ECO:0007669"/>
    <property type="project" value="InterPro"/>
</dbReference>
<dbReference type="InterPro" id="IPR002913">
    <property type="entry name" value="START_lipid-bd_dom"/>
</dbReference>
<dbReference type="Proteomes" id="UP000018936">
    <property type="component" value="Unassembled WGS sequence"/>
</dbReference>